<dbReference type="Proteomes" id="UP000468591">
    <property type="component" value="Unassembled WGS sequence"/>
</dbReference>
<dbReference type="RefSeq" id="WP_164355383.1">
    <property type="nucleotide sequence ID" value="NZ_JAABNT010000016.1"/>
</dbReference>
<organism evidence="2 3">
    <name type="scientific">Sulfitobacter sediminilitoris</name>
    <dbReference type="NCBI Taxonomy" id="2698830"/>
    <lineage>
        <taxon>Bacteria</taxon>
        <taxon>Pseudomonadati</taxon>
        <taxon>Pseudomonadota</taxon>
        <taxon>Alphaproteobacteria</taxon>
        <taxon>Rhodobacterales</taxon>
        <taxon>Roseobacteraceae</taxon>
        <taxon>Sulfitobacter</taxon>
    </lineage>
</organism>
<dbReference type="AlphaFoldDB" id="A0A6P0CIW2"/>
<evidence type="ECO:0000313" key="3">
    <source>
        <dbReference type="Proteomes" id="UP000468591"/>
    </source>
</evidence>
<sequence length="50" mass="5250">MPRLLVAAVLMGGLLSACTDDPLVLPPAQPMMLPHLSHSIGFTGIGHEPF</sequence>
<evidence type="ECO:0008006" key="4">
    <source>
        <dbReference type="Google" id="ProtNLM"/>
    </source>
</evidence>
<evidence type="ECO:0000256" key="1">
    <source>
        <dbReference type="SAM" id="SignalP"/>
    </source>
</evidence>
<dbReference type="EMBL" id="JAABNT010000016">
    <property type="protein sequence ID" value="NEK24453.1"/>
    <property type="molecule type" value="Genomic_DNA"/>
</dbReference>
<name>A0A6P0CIW2_9RHOB</name>
<accession>A0A6P0CIW2</accession>
<feature type="chain" id="PRO_5026738718" description="Lipoprotein" evidence="1">
    <location>
        <begin position="20"/>
        <end position="50"/>
    </location>
</feature>
<reference evidence="2 3" key="1">
    <citation type="submission" date="2020-01" db="EMBL/GenBank/DDBJ databases">
        <title>Sulfitobacter sediminilitoris sp. nov., isolated from a tidal flat.</title>
        <authorList>
            <person name="Park S."/>
            <person name="Yoon J.-H."/>
        </authorList>
    </citation>
    <scope>NUCLEOTIDE SEQUENCE [LARGE SCALE GENOMIC DNA]</scope>
    <source>
        <strain evidence="2 3">JBTF-M27</strain>
    </source>
</reference>
<keyword evidence="3" id="KW-1185">Reference proteome</keyword>
<feature type="signal peptide" evidence="1">
    <location>
        <begin position="1"/>
        <end position="19"/>
    </location>
</feature>
<proteinExistence type="predicted"/>
<protein>
    <recommendedName>
        <fullName evidence="4">Lipoprotein</fullName>
    </recommendedName>
</protein>
<keyword evidence="1" id="KW-0732">Signal</keyword>
<comment type="caution">
    <text evidence="2">The sequence shown here is derived from an EMBL/GenBank/DDBJ whole genome shotgun (WGS) entry which is preliminary data.</text>
</comment>
<evidence type="ECO:0000313" key="2">
    <source>
        <dbReference type="EMBL" id="NEK24453.1"/>
    </source>
</evidence>
<gene>
    <name evidence="2" type="ORF">GV827_18885</name>
</gene>
<dbReference type="PROSITE" id="PS51257">
    <property type="entry name" value="PROKAR_LIPOPROTEIN"/>
    <property type="match status" value="1"/>
</dbReference>